<gene>
    <name evidence="1" type="ORF">UM93_04175</name>
</gene>
<protein>
    <submittedName>
        <fullName evidence="1">Uncharacterized protein</fullName>
    </submittedName>
</protein>
<evidence type="ECO:0000313" key="1">
    <source>
        <dbReference type="EMBL" id="AJT40909.1"/>
    </source>
</evidence>
<reference evidence="1 2" key="1">
    <citation type="journal article" date="2015" name="Genome Announc.">
        <title>Complete Genome Sequencing of Protease-Producing Novel Arthrobacter sp. Strain IHBB 11108 Using PacBio Single-Molecule Real-Time Sequencing Technology.</title>
        <authorList>
            <person name="Kiran S."/>
            <person name="Swarnkar M.K."/>
            <person name="Pal M."/>
            <person name="Thakur R."/>
            <person name="Tewari R."/>
            <person name="Singh A.K."/>
            <person name="Gulati A."/>
        </authorList>
    </citation>
    <scope>NUCLEOTIDE SEQUENCE [LARGE SCALE GENOMIC DNA]</scope>
    <source>
        <strain evidence="1 2">IHBB 11108</strain>
    </source>
</reference>
<accession>A0A0D4BX56</accession>
<name>A0A0D4BX56_9MICC</name>
<dbReference type="EMBL" id="CP011005">
    <property type="protein sequence ID" value="AJT40909.1"/>
    <property type="molecule type" value="Genomic_DNA"/>
</dbReference>
<dbReference type="Proteomes" id="UP000061839">
    <property type="component" value="Chromosome"/>
</dbReference>
<sequence>MAASSGYPLNAFIVKRSSPDLEPVPEGNISEIQIALIVDSVWGVMVAAFDGDGILLLSKDGIN</sequence>
<keyword evidence="2" id="KW-1185">Reference proteome</keyword>
<dbReference type="HOGENOM" id="CLU_2875932_0_0_11"/>
<dbReference type="STRING" id="1618207.UM93_04175"/>
<dbReference type="KEGG" id="ari:UM93_04175"/>
<dbReference type="PATRIC" id="fig|1618207.4.peg.849"/>
<evidence type="ECO:0000313" key="2">
    <source>
        <dbReference type="Proteomes" id="UP000061839"/>
    </source>
</evidence>
<proteinExistence type="predicted"/>
<dbReference type="AlphaFoldDB" id="A0A0D4BX56"/>
<organism evidence="1 2">
    <name type="scientific">Psychromicrobium lacuslunae</name>
    <dbReference type="NCBI Taxonomy" id="1618207"/>
    <lineage>
        <taxon>Bacteria</taxon>
        <taxon>Bacillati</taxon>
        <taxon>Actinomycetota</taxon>
        <taxon>Actinomycetes</taxon>
        <taxon>Micrococcales</taxon>
        <taxon>Micrococcaceae</taxon>
        <taxon>Psychromicrobium</taxon>
    </lineage>
</organism>